<sequence>MYVASFRIFKKFTVSKLIYARMSTASDYLKEKTGLVLGVYTADNAEYLKLTPTAQKFNEKSNGILLDNIKLPSWSDL</sequence>
<dbReference type="EMBL" id="KK852811">
    <property type="protein sequence ID" value="KDR15936.1"/>
    <property type="molecule type" value="Genomic_DNA"/>
</dbReference>
<dbReference type="AlphaFoldDB" id="A0A067QZR8"/>
<organism evidence="1 2">
    <name type="scientific">Zootermopsis nevadensis</name>
    <name type="common">Dampwood termite</name>
    <dbReference type="NCBI Taxonomy" id="136037"/>
    <lineage>
        <taxon>Eukaryota</taxon>
        <taxon>Metazoa</taxon>
        <taxon>Ecdysozoa</taxon>
        <taxon>Arthropoda</taxon>
        <taxon>Hexapoda</taxon>
        <taxon>Insecta</taxon>
        <taxon>Pterygota</taxon>
        <taxon>Neoptera</taxon>
        <taxon>Polyneoptera</taxon>
        <taxon>Dictyoptera</taxon>
        <taxon>Blattodea</taxon>
        <taxon>Blattoidea</taxon>
        <taxon>Termitoidae</taxon>
        <taxon>Termopsidae</taxon>
        <taxon>Zootermopsis</taxon>
    </lineage>
</organism>
<protein>
    <submittedName>
        <fullName evidence="1">Uncharacterized protein</fullName>
    </submittedName>
</protein>
<reference evidence="1 2" key="1">
    <citation type="journal article" date="2014" name="Nat. Commun.">
        <title>Molecular traces of alternative social organization in a termite genome.</title>
        <authorList>
            <person name="Terrapon N."/>
            <person name="Li C."/>
            <person name="Robertson H.M."/>
            <person name="Ji L."/>
            <person name="Meng X."/>
            <person name="Booth W."/>
            <person name="Chen Z."/>
            <person name="Childers C.P."/>
            <person name="Glastad K.M."/>
            <person name="Gokhale K."/>
            <person name="Gowin J."/>
            <person name="Gronenberg W."/>
            <person name="Hermansen R.A."/>
            <person name="Hu H."/>
            <person name="Hunt B.G."/>
            <person name="Huylmans A.K."/>
            <person name="Khalil S.M."/>
            <person name="Mitchell R.D."/>
            <person name="Munoz-Torres M.C."/>
            <person name="Mustard J.A."/>
            <person name="Pan H."/>
            <person name="Reese J.T."/>
            <person name="Scharf M.E."/>
            <person name="Sun F."/>
            <person name="Vogel H."/>
            <person name="Xiao J."/>
            <person name="Yang W."/>
            <person name="Yang Z."/>
            <person name="Yang Z."/>
            <person name="Zhou J."/>
            <person name="Zhu J."/>
            <person name="Brent C.S."/>
            <person name="Elsik C.G."/>
            <person name="Goodisman M.A."/>
            <person name="Liberles D.A."/>
            <person name="Roe R.M."/>
            <person name="Vargo E.L."/>
            <person name="Vilcinskas A."/>
            <person name="Wang J."/>
            <person name="Bornberg-Bauer E."/>
            <person name="Korb J."/>
            <person name="Zhang G."/>
            <person name="Liebig J."/>
        </authorList>
    </citation>
    <scope>NUCLEOTIDE SEQUENCE [LARGE SCALE GENOMIC DNA]</scope>
    <source>
        <tissue evidence="1">Whole organism</tissue>
    </source>
</reference>
<keyword evidence="2" id="KW-1185">Reference proteome</keyword>
<dbReference type="InParanoid" id="A0A067QZR8"/>
<dbReference type="Proteomes" id="UP000027135">
    <property type="component" value="Unassembled WGS sequence"/>
</dbReference>
<evidence type="ECO:0000313" key="1">
    <source>
        <dbReference type="EMBL" id="KDR15936.1"/>
    </source>
</evidence>
<accession>A0A067QZR8</accession>
<gene>
    <name evidence="1" type="ORF">L798_09863</name>
</gene>
<evidence type="ECO:0000313" key="2">
    <source>
        <dbReference type="Proteomes" id="UP000027135"/>
    </source>
</evidence>
<name>A0A067QZR8_ZOONE</name>
<proteinExistence type="predicted"/>